<protein>
    <submittedName>
        <fullName evidence="1">Uncharacterized protein</fullName>
    </submittedName>
</protein>
<evidence type="ECO:0000313" key="2">
    <source>
        <dbReference type="Proteomes" id="UP000663760"/>
    </source>
</evidence>
<dbReference type="Proteomes" id="UP000663760">
    <property type="component" value="Chromosome 4"/>
</dbReference>
<evidence type="ECO:0000313" key="1">
    <source>
        <dbReference type="EMBL" id="CAA7394323.1"/>
    </source>
</evidence>
<reference evidence="1" key="1">
    <citation type="submission" date="2020-02" db="EMBL/GenBank/DDBJ databases">
        <authorList>
            <person name="Scholz U."/>
            <person name="Mascher M."/>
            <person name="Fiebig A."/>
        </authorList>
    </citation>
    <scope>NUCLEOTIDE SEQUENCE</scope>
</reference>
<accession>A0A7I8K9F3</accession>
<keyword evidence="2" id="KW-1185">Reference proteome</keyword>
<dbReference type="AlphaFoldDB" id="A0A7I8K9F3"/>
<name>A0A7I8K9F3_SPIIN</name>
<gene>
    <name evidence="1" type="ORF">SI8410_04004984</name>
</gene>
<organism evidence="1 2">
    <name type="scientific">Spirodela intermedia</name>
    <name type="common">Intermediate duckweed</name>
    <dbReference type="NCBI Taxonomy" id="51605"/>
    <lineage>
        <taxon>Eukaryota</taxon>
        <taxon>Viridiplantae</taxon>
        <taxon>Streptophyta</taxon>
        <taxon>Embryophyta</taxon>
        <taxon>Tracheophyta</taxon>
        <taxon>Spermatophyta</taxon>
        <taxon>Magnoliopsida</taxon>
        <taxon>Liliopsida</taxon>
        <taxon>Araceae</taxon>
        <taxon>Lemnoideae</taxon>
        <taxon>Spirodela</taxon>
    </lineage>
</organism>
<sequence length="110" mass="12611">MRFRPPILGHLKKRLRGGLECCPHGRIWTIPQEKGNRREIKAQSMKLFCSRLFWRKDYLKYVKIIMDQAPLDLGLAHNEVHAKSRFGVSLSPILGIGFIPCPYSSILPAP</sequence>
<proteinExistence type="predicted"/>
<dbReference type="EMBL" id="LR746267">
    <property type="protein sequence ID" value="CAA7394323.1"/>
    <property type="molecule type" value="Genomic_DNA"/>
</dbReference>